<reference evidence="1" key="1">
    <citation type="journal article" date="2016" name="Nat. Commun.">
        <title>The channel catfish genome sequence provides insights into the evolution of scale formation in teleosts.</title>
        <authorList>
            <person name="Liu Z."/>
            <person name="Liu S."/>
            <person name="Yao J."/>
            <person name="Bao L."/>
            <person name="Zhang J."/>
            <person name="Li Y."/>
            <person name="Jiang C."/>
            <person name="Sun L."/>
            <person name="Wang R."/>
            <person name="Zhang Y."/>
            <person name="Zhou T."/>
            <person name="Zeng Q."/>
            <person name="Fu Q."/>
            <person name="Gao S."/>
            <person name="Li N."/>
            <person name="Koren S."/>
            <person name="Jiang Y."/>
            <person name="Zimin A."/>
            <person name="Xu P."/>
            <person name="Phillippy A.M."/>
            <person name="Geng X."/>
            <person name="Song L."/>
            <person name="Sun F."/>
            <person name="Li C."/>
            <person name="Wang X."/>
            <person name="Chen A."/>
            <person name="Jin Y."/>
            <person name="Yuan Z."/>
            <person name="Yang Y."/>
            <person name="Tan S."/>
            <person name="Peatman E."/>
            <person name="Lu J."/>
            <person name="Qin Z."/>
            <person name="Dunham R."/>
            <person name="Li Z."/>
            <person name="Sonstegard T."/>
            <person name="Feng J."/>
            <person name="Danzmann R.G."/>
            <person name="Schroeder S."/>
            <person name="Scheffler B."/>
            <person name="Duke M.V."/>
            <person name="Ballard L."/>
            <person name="Kucuktas H."/>
            <person name="Kaltenboeck L."/>
            <person name="Liu H."/>
            <person name="Armbruster J."/>
            <person name="Xie Y."/>
            <person name="Kirby M.L."/>
            <person name="Tian Y."/>
            <person name="Flanagan M.E."/>
            <person name="Mu W."/>
            <person name="Waldbieser G.C."/>
        </authorList>
    </citation>
    <scope>NUCLEOTIDE SEQUENCE [LARGE SCALE GENOMIC DNA]</scope>
    <source>
        <strain evidence="1">SDA103</strain>
    </source>
</reference>
<dbReference type="OrthoDB" id="8823624at2759"/>
<organism evidence="1 2">
    <name type="scientific">Ictalurus punctatus</name>
    <name type="common">Channel catfish</name>
    <name type="synonym">Silurus punctatus</name>
    <dbReference type="NCBI Taxonomy" id="7998"/>
    <lineage>
        <taxon>Eukaryota</taxon>
        <taxon>Metazoa</taxon>
        <taxon>Chordata</taxon>
        <taxon>Craniata</taxon>
        <taxon>Vertebrata</taxon>
        <taxon>Euteleostomi</taxon>
        <taxon>Actinopterygii</taxon>
        <taxon>Neopterygii</taxon>
        <taxon>Teleostei</taxon>
        <taxon>Ostariophysi</taxon>
        <taxon>Siluriformes</taxon>
        <taxon>Ictaluridae</taxon>
        <taxon>Ictalurus</taxon>
    </lineage>
</organism>
<sequence>MFPLLMKGGGVNCLAAVARLISLILHLFRPQIHTTYAKGFRLWEISHASREEKTNIKVMMSPKEDVLYATIDHGTDHTAGHGTNTDRRDSMDNDCHYAVVMLPSEPVKKLDNNEDCADDYVLMT</sequence>
<evidence type="ECO:0000313" key="1">
    <source>
        <dbReference type="Proteomes" id="UP000221080"/>
    </source>
</evidence>
<accession>A0A9F7R603</accession>
<dbReference type="Proteomes" id="UP000221080">
    <property type="component" value="Chromosome 6"/>
</dbReference>
<dbReference type="RefSeq" id="XP_053536890.1">
    <property type="nucleotide sequence ID" value="XM_053680915.1"/>
</dbReference>
<evidence type="ECO:0000313" key="2">
    <source>
        <dbReference type="RefSeq" id="XP_053536890.1"/>
    </source>
</evidence>
<protein>
    <submittedName>
        <fullName evidence="2">Uncharacterized protein si:ch211-214p13.7 isoform X1</fullName>
    </submittedName>
</protein>
<dbReference type="AlphaFoldDB" id="A0A9F7R603"/>
<dbReference type="GeneID" id="124628256"/>
<keyword evidence="1" id="KW-1185">Reference proteome</keyword>
<name>A0A9F7R603_ICTPU</name>
<reference evidence="2" key="2">
    <citation type="submission" date="2025-08" db="UniProtKB">
        <authorList>
            <consortium name="RefSeq"/>
        </authorList>
    </citation>
    <scope>IDENTIFICATION</scope>
    <source>
        <tissue evidence="2">Blood</tissue>
    </source>
</reference>
<proteinExistence type="predicted"/>
<gene>
    <name evidence="2" type="primary">si:ch211-214p13.7</name>
</gene>